<dbReference type="Proteomes" id="UP000504629">
    <property type="component" value="Unplaced"/>
</dbReference>
<accession>A0A6J2JM68</accession>
<comment type="catalytic activity">
    <reaction evidence="19">
        <text>resolvin D2 + NAD(+) = 16-oxoresolvin D2 + NADH + H(+)</text>
        <dbReference type="Rhea" id="RHEA:53588"/>
        <dbReference type="ChEBI" id="CHEBI:15378"/>
        <dbReference type="ChEBI" id="CHEBI:57540"/>
        <dbReference type="ChEBI" id="CHEBI:57945"/>
        <dbReference type="ChEBI" id="CHEBI:133367"/>
        <dbReference type="ChEBI" id="CHEBI:137498"/>
    </reaction>
    <physiologicalReaction direction="left-to-right" evidence="19">
        <dbReference type="Rhea" id="RHEA:53589"/>
    </physiologicalReaction>
</comment>
<comment type="catalytic activity">
    <reaction evidence="16">
        <text>lipoxin A4 + NAD(+) = 15-oxo-(5S,6R)-dihydroxy-(7E,9E,11Z,13E)-eicosatetraenoate + NADH + H(+)</text>
        <dbReference type="Rhea" id="RHEA:41572"/>
        <dbReference type="ChEBI" id="CHEBI:15378"/>
        <dbReference type="ChEBI" id="CHEBI:57540"/>
        <dbReference type="ChEBI" id="CHEBI:57945"/>
        <dbReference type="ChEBI" id="CHEBI:67026"/>
        <dbReference type="ChEBI" id="CHEBI:78311"/>
    </reaction>
    <physiologicalReaction direction="left-to-right" evidence="16">
        <dbReference type="Rhea" id="RHEA:41573"/>
    </physiologicalReaction>
</comment>
<dbReference type="OrthoDB" id="417891at2759"/>
<dbReference type="PRINTS" id="PR00081">
    <property type="entry name" value="GDHRDH"/>
</dbReference>
<evidence type="ECO:0000313" key="23">
    <source>
        <dbReference type="RefSeq" id="XP_028030398.1"/>
    </source>
</evidence>
<evidence type="ECO:0000256" key="10">
    <source>
        <dbReference type="ARBA" id="ARBA00047672"/>
    </source>
</evidence>
<dbReference type="InterPro" id="IPR036291">
    <property type="entry name" value="NAD(P)-bd_dom_sf"/>
</dbReference>
<evidence type="ECO:0000256" key="9">
    <source>
        <dbReference type="ARBA" id="ARBA00047325"/>
    </source>
</evidence>
<evidence type="ECO:0000256" key="1">
    <source>
        <dbReference type="ARBA" id="ARBA00006484"/>
    </source>
</evidence>
<dbReference type="InterPro" id="IPR020904">
    <property type="entry name" value="Sc_DH/Rdtase_CS"/>
</dbReference>
<dbReference type="InterPro" id="IPR002347">
    <property type="entry name" value="SDR_fam"/>
</dbReference>
<comment type="similarity">
    <text evidence="1">Belongs to the short-chain dehydrogenases/reductases (SDR) family.</text>
</comment>
<comment type="catalytic activity">
    <reaction evidence="12">
        <text>15-oxo-(5S,6R)-dihydroxy-(7E,9E,11Z)-eicosatrienoate + NADH + H(+) = (5S,6R,15S)-trihydroxy-(7E,9E,11Z)-eicosatrienoate + NAD(+)</text>
        <dbReference type="Rhea" id="RHEA:41596"/>
        <dbReference type="ChEBI" id="CHEBI:15378"/>
        <dbReference type="ChEBI" id="CHEBI:57540"/>
        <dbReference type="ChEBI" id="CHEBI:57945"/>
        <dbReference type="ChEBI" id="CHEBI:78325"/>
        <dbReference type="ChEBI" id="CHEBI:78329"/>
    </reaction>
    <physiologicalReaction direction="left-to-right" evidence="12">
        <dbReference type="Rhea" id="RHEA:41597"/>
    </physiologicalReaction>
</comment>
<keyword evidence="2" id="KW-0560">Oxidoreductase</keyword>
<evidence type="ECO:0000256" key="2">
    <source>
        <dbReference type="ARBA" id="ARBA00023002"/>
    </source>
</evidence>
<comment type="catalytic activity">
    <reaction evidence="15">
        <text>resolvin D2 + NAD(+) = 7-oxoresolvin D2 + NADH + H(+)</text>
        <dbReference type="Rhea" id="RHEA:53584"/>
        <dbReference type="ChEBI" id="CHEBI:15378"/>
        <dbReference type="ChEBI" id="CHEBI:57540"/>
        <dbReference type="ChEBI" id="CHEBI:57945"/>
        <dbReference type="ChEBI" id="CHEBI:133367"/>
        <dbReference type="ChEBI" id="CHEBI:137497"/>
    </reaction>
    <physiologicalReaction direction="left-to-right" evidence="15">
        <dbReference type="Rhea" id="RHEA:53585"/>
    </physiologicalReaction>
</comment>
<keyword evidence="22" id="KW-1185">Reference proteome</keyword>
<name>A0A6J2JM68_BOMMA</name>
<dbReference type="GO" id="GO:0047034">
    <property type="term" value="F:15-hydroxyicosatetraenoate dehydrogenase activity"/>
    <property type="evidence" value="ECO:0007669"/>
    <property type="project" value="UniProtKB-EC"/>
</dbReference>
<evidence type="ECO:0000256" key="20">
    <source>
        <dbReference type="ARBA" id="ARBA00049151"/>
    </source>
</evidence>
<evidence type="ECO:0000313" key="22">
    <source>
        <dbReference type="Proteomes" id="UP000504629"/>
    </source>
</evidence>
<dbReference type="PROSITE" id="PS00061">
    <property type="entry name" value="ADH_SHORT"/>
    <property type="match status" value="1"/>
</dbReference>
<dbReference type="PANTHER" id="PTHR44229">
    <property type="entry name" value="15-HYDROXYPROSTAGLANDIN DEHYDROGENASE [NAD(+)]"/>
    <property type="match status" value="1"/>
</dbReference>
<dbReference type="EC" id="1.1.1.232" evidence="4"/>
<comment type="catalytic activity">
    <reaction evidence="13">
        <text>(11R)-hydroxy-(5Z,8Z,12E,14Z)-eicosatetraenoate + NAD(+) = 11-oxo-(5Z,8Z,12E,14Z)-eicosatetraenoate + NADH + H(+)</text>
        <dbReference type="Rhea" id="RHEA:48640"/>
        <dbReference type="ChEBI" id="CHEBI:15378"/>
        <dbReference type="ChEBI" id="CHEBI:57540"/>
        <dbReference type="ChEBI" id="CHEBI:57945"/>
        <dbReference type="ChEBI" id="CHEBI:78836"/>
        <dbReference type="ChEBI" id="CHEBI:90697"/>
    </reaction>
    <physiologicalReaction direction="left-to-right" evidence="13">
        <dbReference type="Rhea" id="RHEA:48641"/>
    </physiologicalReaction>
</comment>
<evidence type="ECO:0000256" key="3">
    <source>
        <dbReference type="ARBA" id="ARBA00038968"/>
    </source>
</evidence>
<evidence type="ECO:0000256" key="8">
    <source>
        <dbReference type="ARBA" id="ARBA00045705"/>
    </source>
</evidence>
<protein>
    <recommendedName>
        <fullName evidence="5">15-hydroxyprostaglandin dehydrogenase [NAD(+)]</fullName>
        <ecNumber evidence="3">1.1.1.141</ecNumber>
        <ecNumber evidence="4">1.1.1.232</ecNumber>
    </recommendedName>
    <alternativeName>
        <fullName evidence="7">Eicosanoid/docosanoid dehydrogenase [NAD(+)]</fullName>
    </alternativeName>
    <alternativeName>
        <fullName evidence="6">Prostaglandin dehydrogenase 1</fullName>
    </alternativeName>
</protein>
<dbReference type="Gene3D" id="3.40.50.720">
    <property type="entry name" value="NAD(P)-binding Rossmann-like Domain"/>
    <property type="match status" value="2"/>
</dbReference>
<evidence type="ECO:0000256" key="6">
    <source>
        <dbReference type="ARBA" id="ARBA00041812"/>
    </source>
</evidence>
<evidence type="ECO:0000256" key="14">
    <source>
        <dbReference type="ARBA" id="ARBA00048170"/>
    </source>
</evidence>
<dbReference type="GO" id="GO:0005737">
    <property type="term" value="C:cytoplasm"/>
    <property type="evidence" value="ECO:0007669"/>
    <property type="project" value="TreeGrafter"/>
</dbReference>
<reference evidence="23" key="1">
    <citation type="submission" date="2025-08" db="UniProtKB">
        <authorList>
            <consortium name="RefSeq"/>
        </authorList>
    </citation>
    <scope>IDENTIFICATION</scope>
    <source>
        <tissue evidence="23">Silk gland</tissue>
    </source>
</reference>
<dbReference type="Pfam" id="PF00106">
    <property type="entry name" value="adh_short"/>
    <property type="match status" value="2"/>
</dbReference>
<evidence type="ECO:0000256" key="5">
    <source>
        <dbReference type="ARBA" id="ARBA00040276"/>
    </source>
</evidence>
<evidence type="ECO:0000256" key="11">
    <source>
        <dbReference type="ARBA" id="ARBA00048008"/>
    </source>
</evidence>
<organism evidence="22 23">
    <name type="scientific">Bombyx mandarina</name>
    <name type="common">Wild silk moth</name>
    <name type="synonym">Wild silkworm</name>
    <dbReference type="NCBI Taxonomy" id="7092"/>
    <lineage>
        <taxon>Eukaryota</taxon>
        <taxon>Metazoa</taxon>
        <taxon>Ecdysozoa</taxon>
        <taxon>Arthropoda</taxon>
        <taxon>Hexapoda</taxon>
        <taxon>Insecta</taxon>
        <taxon>Pterygota</taxon>
        <taxon>Neoptera</taxon>
        <taxon>Endopterygota</taxon>
        <taxon>Lepidoptera</taxon>
        <taxon>Glossata</taxon>
        <taxon>Ditrysia</taxon>
        <taxon>Bombycoidea</taxon>
        <taxon>Bombycidae</taxon>
        <taxon>Bombycinae</taxon>
        <taxon>Bombyx</taxon>
    </lineage>
</organism>
<comment type="catalytic activity">
    <reaction evidence="17">
        <text>prostaglandin A1 + NAD(+) = 15-oxo-prostaglandin A1 + NADH + H(+)</text>
        <dbReference type="Rhea" id="RHEA:41263"/>
        <dbReference type="ChEBI" id="CHEBI:15378"/>
        <dbReference type="ChEBI" id="CHEBI:57398"/>
        <dbReference type="ChEBI" id="CHEBI:57540"/>
        <dbReference type="ChEBI" id="CHEBI:57945"/>
        <dbReference type="ChEBI" id="CHEBI:85072"/>
    </reaction>
    <physiologicalReaction direction="left-to-right" evidence="17">
        <dbReference type="Rhea" id="RHEA:41264"/>
    </physiologicalReaction>
</comment>
<dbReference type="GeneID" id="114243197"/>
<comment type="catalytic activity">
    <reaction evidence="18">
        <text>prostaglandin E2 + NAD(+) = 15-oxoprostaglandin E2 + NADH + H(+)</text>
        <dbReference type="Rhea" id="RHEA:11876"/>
        <dbReference type="ChEBI" id="CHEBI:15378"/>
        <dbReference type="ChEBI" id="CHEBI:57400"/>
        <dbReference type="ChEBI" id="CHEBI:57540"/>
        <dbReference type="ChEBI" id="CHEBI:57945"/>
        <dbReference type="ChEBI" id="CHEBI:606564"/>
        <dbReference type="EC" id="1.1.1.141"/>
    </reaction>
    <physiologicalReaction direction="left-to-right" evidence="18">
        <dbReference type="Rhea" id="RHEA:11877"/>
    </physiologicalReaction>
</comment>
<comment type="catalytic activity">
    <reaction evidence="11">
        <text>14-hydroxy-(4Z,7Z,10Z,12E,16Z,19Z)-docosahexaenoate + NAD(+) = 14-oxo-(4Z,7Z,10Z,12E,16Z,19Z)-docosahexaenoate + NADH + H(+)</text>
        <dbReference type="Rhea" id="RHEA:48952"/>
        <dbReference type="ChEBI" id="CHEBI:15378"/>
        <dbReference type="ChEBI" id="CHEBI:57540"/>
        <dbReference type="ChEBI" id="CHEBI:57945"/>
        <dbReference type="ChEBI" id="CHEBI:90866"/>
        <dbReference type="ChEBI" id="CHEBI:90867"/>
    </reaction>
    <physiologicalReaction direction="left-to-right" evidence="11">
        <dbReference type="Rhea" id="RHEA:48953"/>
    </physiologicalReaction>
</comment>
<evidence type="ECO:0000256" key="19">
    <source>
        <dbReference type="ARBA" id="ARBA00048921"/>
    </source>
</evidence>
<dbReference type="PRINTS" id="PR00080">
    <property type="entry name" value="SDRFAMILY"/>
</dbReference>
<gene>
    <name evidence="23" type="primary">LOC114243197</name>
</gene>
<evidence type="ECO:0000256" key="12">
    <source>
        <dbReference type="ARBA" id="ARBA00048140"/>
    </source>
</evidence>
<dbReference type="AlphaFoldDB" id="A0A6J2JM68"/>
<evidence type="ECO:0000256" key="21">
    <source>
        <dbReference type="ARBA" id="ARBA00049188"/>
    </source>
</evidence>
<dbReference type="SUPFAM" id="SSF51735">
    <property type="entry name" value="NAD(P)-binding Rossmann-fold domains"/>
    <property type="match status" value="2"/>
</dbReference>
<comment type="catalytic activity">
    <reaction evidence="9">
        <text>prostaglandin E1 + NAD(+) = 15-oxoprostaglandin E1 + NADH + H(+)</text>
        <dbReference type="Rhea" id="RHEA:16477"/>
        <dbReference type="ChEBI" id="CHEBI:15378"/>
        <dbReference type="ChEBI" id="CHEBI:57397"/>
        <dbReference type="ChEBI" id="CHEBI:57401"/>
        <dbReference type="ChEBI" id="CHEBI:57540"/>
        <dbReference type="ChEBI" id="CHEBI:57945"/>
    </reaction>
    <physiologicalReaction direction="left-to-right" evidence="9">
        <dbReference type="Rhea" id="RHEA:16478"/>
    </physiologicalReaction>
</comment>
<dbReference type="EC" id="1.1.1.141" evidence="3"/>
<evidence type="ECO:0000256" key="16">
    <source>
        <dbReference type="ARBA" id="ARBA00048535"/>
    </source>
</evidence>
<evidence type="ECO:0000256" key="7">
    <source>
        <dbReference type="ARBA" id="ARBA00042026"/>
    </source>
</evidence>
<dbReference type="RefSeq" id="XP_028030398.1">
    <property type="nucleotide sequence ID" value="XM_028174597.1"/>
</dbReference>
<dbReference type="PANTHER" id="PTHR44229:SF4">
    <property type="entry name" value="15-HYDROXYPROSTAGLANDIN DEHYDROGENASE [NAD(+)]"/>
    <property type="match status" value="1"/>
</dbReference>
<dbReference type="GO" id="GO:0016404">
    <property type="term" value="F:15-hydroxyprostaglandin dehydrogenase (NAD+) activity"/>
    <property type="evidence" value="ECO:0007669"/>
    <property type="project" value="UniProtKB-EC"/>
</dbReference>
<proteinExistence type="inferred from homology"/>
<evidence type="ECO:0000256" key="18">
    <source>
        <dbReference type="ARBA" id="ARBA00048739"/>
    </source>
</evidence>
<comment type="catalytic activity">
    <reaction evidence="21">
        <text>resolvin E1 + NAD(+) = 18-oxo-resolvin E1 + NADH + H(+)</text>
        <dbReference type="Rhea" id="RHEA:49244"/>
        <dbReference type="ChEBI" id="CHEBI:15378"/>
        <dbReference type="ChEBI" id="CHEBI:57540"/>
        <dbReference type="ChEBI" id="CHEBI:57945"/>
        <dbReference type="ChEBI" id="CHEBI:91000"/>
        <dbReference type="ChEBI" id="CHEBI:91001"/>
    </reaction>
    <physiologicalReaction direction="left-to-right" evidence="21">
        <dbReference type="Rhea" id="RHEA:49245"/>
    </physiologicalReaction>
</comment>
<comment type="catalytic activity">
    <reaction evidence="14">
        <text>resolvin D1 + NAD(+) = 17-oxoresolvin D1 + NADH + H(+)</text>
        <dbReference type="Rhea" id="RHEA:50128"/>
        <dbReference type="ChEBI" id="CHEBI:15378"/>
        <dbReference type="ChEBI" id="CHEBI:57540"/>
        <dbReference type="ChEBI" id="CHEBI:57945"/>
        <dbReference type="ChEBI" id="CHEBI:132079"/>
        <dbReference type="ChEBI" id="CHEBI:132081"/>
    </reaction>
    <physiologicalReaction direction="left-to-right" evidence="14">
        <dbReference type="Rhea" id="RHEA:50129"/>
    </physiologicalReaction>
</comment>
<evidence type="ECO:0000256" key="13">
    <source>
        <dbReference type="ARBA" id="ARBA00048144"/>
    </source>
</evidence>
<comment type="catalytic activity">
    <reaction evidence="20">
        <text>(15S)-hydroxy-(5Z,8Z,11Z,13E)-eicosatetraenoate + NAD(+) = 15-oxo-(5Z,8Z,11Z,13E)-eicosatetraenoate + NADH + H(+)</text>
        <dbReference type="Rhea" id="RHEA:23260"/>
        <dbReference type="ChEBI" id="CHEBI:15378"/>
        <dbReference type="ChEBI" id="CHEBI:57409"/>
        <dbReference type="ChEBI" id="CHEBI:57410"/>
        <dbReference type="ChEBI" id="CHEBI:57540"/>
        <dbReference type="ChEBI" id="CHEBI:57945"/>
        <dbReference type="EC" id="1.1.1.232"/>
    </reaction>
    <physiologicalReaction direction="left-to-right" evidence="20">
        <dbReference type="Rhea" id="RHEA:23261"/>
    </physiologicalReaction>
</comment>
<comment type="catalytic activity">
    <reaction evidence="10">
        <text>resolvin D1 + NAD(+) = 8-oxoresolvin D1 + NADH + H(+)</text>
        <dbReference type="Rhea" id="RHEA:50124"/>
        <dbReference type="ChEBI" id="CHEBI:15378"/>
        <dbReference type="ChEBI" id="CHEBI:57540"/>
        <dbReference type="ChEBI" id="CHEBI:57945"/>
        <dbReference type="ChEBI" id="CHEBI:132079"/>
        <dbReference type="ChEBI" id="CHEBI:132080"/>
    </reaction>
    <physiologicalReaction direction="left-to-right" evidence="10">
        <dbReference type="Rhea" id="RHEA:50125"/>
    </physiologicalReaction>
</comment>
<evidence type="ECO:0000256" key="17">
    <source>
        <dbReference type="ARBA" id="ARBA00048611"/>
    </source>
</evidence>
<comment type="function">
    <text evidence="8">Catalyzes the NAD-dependent dehydrogenation (oxidation) of a broad array of hydroxylated polyunsaturated fatty acids (mainly eicosanoids and docosanoids, including prostaglandins, lipoxins and resolvins), yielding their corresponding keto (oxo) metabolites. Decreases the levels of the pro-proliferative prostaglandins such as prostaglandin E2 (whose activity is increased in cancer because of an increase in the expression of cyclooxygenase 2) and generates oxo-fatty acid products that can profoundly influence cell function by abrogating pro-inflammatory cytokine expression. Converts resolvins E1, D1 and D2 to their oxo products, which represents a mode of resolvin inactivation. Resolvin E1 plays important roles during the resolution phase of acute inflammation, while resolvins D1 and D2 have a unique role in obesity-induced adipose inflammation.</text>
</comment>
<dbReference type="KEGG" id="bman:114243197"/>
<sequence>MESWKGKIVLITGAASGIGEGVVRLILERGVKHVAILDVAEDSGRALENELNTKYGPNSVKFYKCDVTDEELFLELFDTVKNEQGYLDVVINNAAIMNDSYKSYKKQIDINVTALVTGTLKAIEIMGKQNGGKGGTVLNISSVAALCQSHLFPIYFGTKSAVLQFSNCIGLEEHYAKSGVRVLSICFGATDTPLLSGTKLGSFDEEIDGTCVEAIQNNYPIQKMESAAKGLVEAYEHTKSGDTWIITTNKPAKNITDTVKKAYELLSYHPLALNTLKIIMTYDWKDKVVLITGGGNGIGSHVVRIALEEGAKEINILDINEANAKSLQDELNAKHGVGKVKFIKCDVANHESLVAAFEAILSDKNNEYVVLNNAAILNDSLKTYRKQIDINVAAVITGSLKALDLMRKDKGGKGGAIINMSSIAALCPLPFTPIYNATKSAVMQFSVCLGADDYYSRTGVRVLTMCFGATDTSLIAIENMGSFDEVIETKLGEPLKLYPGQNFDEAVETRLGEPLKLYPEQNKADDYYSRTGVRVLTMCFGATDTSLIAIENMGSFDEVIETKLGEPLKLYPGQKIESAARAVIDAYKQGSSGSIWLANANKAAEDITHVHTEAYKLLTATVLKSAHSVCFGVTKTGIYNNLRSFDENINKDMQQIIDLYPMQSKESAAKGAIEAIKKGESGSTWLVAKDSPAVDVTSNVNEAYKILSERLV</sequence>
<evidence type="ECO:0000256" key="4">
    <source>
        <dbReference type="ARBA" id="ARBA00039060"/>
    </source>
</evidence>
<dbReference type="FunFam" id="3.40.50.720:FF:000084">
    <property type="entry name" value="Short-chain dehydrogenase reductase"/>
    <property type="match status" value="1"/>
</dbReference>
<evidence type="ECO:0000256" key="15">
    <source>
        <dbReference type="ARBA" id="ARBA00048393"/>
    </source>
</evidence>